<dbReference type="CDD" id="cd00586">
    <property type="entry name" value="4HBT"/>
    <property type="match status" value="1"/>
</dbReference>
<dbReference type="Pfam" id="PF13279">
    <property type="entry name" value="4HBT_2"/>
    <property type="match status" value="1"/>
</dbReference>
<gene>
    <name evidence="1" type="ORF">BE04_20695</name>
</gene>
<comment type="caution">
    <text evidence="1">The sequence shown here is derived from an EMBL/GenBank/DDBJ whole genome shotgun (WGS) entry which is preliminary data.</text>
</comment>
<name>A0A150PK88_SORCE</name>
<dbReference type="Proteomes" id="UP000075604">
    <property type="component" value="Unassembled WGS sequence"/>
</dbReference>
<dbReference type="GO" id="GO:0047617">
    <property type="term" value="F:fatty acyl-CoA hydrolase activity"/>
    <property type="evidence" value="ECO:0007669"/>
    <property type="project" value="TreeGrafter"/>
</dbReference>
<dbReference type="InterPro" id="IPR050563">
    <property type="entry name" value="4-hydroxybenzoyl-CoA_TE"/>
</dbReference>
<dbReference type="PANTHER" id="PTHR31793:SF24">
    <property type="entry name" value="LONG-CHAIN ACYL-COA THIOESTERASE FADM"/>
    <property type="match status" value="1"/>
</dbReference>
<reference evidence="1 2" key="1">
    <citation type="submission" date="2014-02" db="EMBL/GenBank/DDBJ databases">
        <title>The small core and large imbalanced accessory genome model reveals a collaborative survival strategy of Sorangium cellulosum strains in nature.</title>
        <authorList>
            <person name="Han K."/>
            <person name="Peng R."/>
            <person name="Blom J."/>
            <person name="Li Y.-Z."/>
        </authorList>
    </citation>
    <scope>NUCLEOTIDE SEQUENCE [LARGE SCALE GENOMIC DNA]</scope>
    <source>
        <strain evidence="1 2">So0157-18</strain>
    </source>
</reference>
<dbReference type="AlphaFoldDB" id="A0A150PK88"/>
<sequence>MVPLDRPIKFEDVDAANIVFFARFLNYAHEAMERFFAPLEGGYARLILERRIGLPAVRVEADYAAPARYGETLRIETSVVHLGRRSATFRYRMVRAHDGVLSAELRHTVVTTDLVQLVSVPMPDDVRALLRAHLESEQAPAGAGQRA</sequence>
<protein>
    <submittedName>
        <fullName evidence="1">4-hydroxybenzoyl-CoA thioesterase</fullName>
    </submittedName>
</protein>
<proteinExistence type="predicted"/>
<dbReference type="Gene3D" id="3.10.129.10">
    <property type="entry name" value="Hotdog Thioesterase"/>
    <property type="match status" value="1"/>
</dbReference>
<dbReference type="EMBL" id="JELX01002229">
    <property type="protein sequence ID" value="KYF56139.1"/>
    <property type="molecule type" value="Genomic_DNA"/>
</dbReference>
<dbReference type="InterPro" id="IPR029069">
    <property type="entry name" value="HotDog_dom_sf"/>
</dbReference>
<dbReference type="SUPFAM" id="SSF54637">
    <property type="entry name" value="Thioesterase/thiol ester dehydrase-isomerase"/>
    <property type="match status" value="1"/>
</dbReference>
<dbReference type="PANTHER" id="PTHR31793">
    <property type="entry name" value="4-HYDROXYBENZOYL-COA THIOESTERASE FAMILY MEMBER"/>
    <property type="match status" value="1"/>
</dbReference>
<accession>A0A150PK88</accession>
<evidence type="ECO:0000313" key="2">
    <source>
        <dbReference type="Proteomes" id="UP000075604"/>
    </source>
</evidence>
<evidence type="ECO:0000313" key="1">
    <source>
        <dbReference type="EMBL" id="KYF56139.1"/>
    </source>
</evidence>
<organism evidence="1 2">
    <name type="scientific">Sorangium cellulosum</name>
    <name type="common">Polyangium cellulosum</name>
    <dbReference type="NCBI Taxonomy" id="56"/>
    <lineage>
        <taxon>Bacteria</taxon>
        <taxon>Pseudomonadati</taxon>
        <taxon>Myxococcota</taxon>
        <taxon>Polyangia</taxon>
        <taxon>Polyangiales</taxon>
        <taxon>Polyangiaceae</taxon>
        <taxon>Sorangium</taxon>
    </lineage>
</organism>